<sequence>MAKRKKHGSQRSRPKVPGSSQFARFSSAVGALPPPRLPGSGELPAVSSDQESSPLPEASAVSTASPPCVSISDLEPQPPSVSVPVLLRVSPSPELTASSSSCCPLAAVEASVSGIAVPEVSVSGLVAPVSNVSSTGLPSQPLPSVLTPSRLDKRWTSLFGESSQLEEVGSPSQHISGVPFVLIPDENIAAAREEFKDFIFAQFQDKAPEMGRIIGVVNALWARSGPRIFVHNIGSGAFLLRVSNPRTRAILLGRNVWNIAGFPMFVSPWSPDFTPDAPPITTAEITAELRGVPYLLFNKESLSRIATAVGKPIALAPETERKETFEVAKVLVRVDLTKELPSKVISGFSDGREVEIAVTYPWLPPRCSECNAFGHDFSRCPSRRFVATSLLRRSNRSRSRPRTRLRSRQGRSSERWVKASAKASPSNQVWQVKGGSELGKTSDSLVSKADIGIAVETHSIDEDEVRSANQILEWLAVGKNGPATGDAANITANVEESTSQGVTSQAAGKQIADAQEAPFILVTRRRSGRKDLTREWISLHKPLFGAFLETHIQSVNAGRVSRAIPVGWNSFGNFDHHSTARIVVCWDPSVSLIVYQASAQLVTCGIFVPSLSLNLTVSFAYGQNLPLERTPLWEEMASLNANTPVSRFPWAVVGDFNQILRLSHHSEYLTQDVDSSGMDDFNLALQDSELFEAQAKGLPYTWWNNQEDSPASKKIDHALINQAWATAFPESFADFMEPIQSDHAACFFHVPSMRRSVRKPFKFFQHVADHPEYHDSVSHAWTPLSIQGTCQFKLVRSLRKLKIVLRKLNKRHYSGITERVKNQAAKISNIQRLLLTNPDAQAAREEHQARALWQTLISAEEKFFRQKSRVIWLHLGDKNTAFFHKSVIGRAARNHIHFLSDHNGRRIADISEIKSLAASYFEDILGCTDLPISPVSVSLLRDLLPFRCSETQAHDLQKPVSLEEIVAVVFAMPLNKSPGPDGFSVEFFRASWDVVGKDVVEAVQEFFRNGRLLKDLNCTIIALIPKVPQACHLSDFRPISCCNLIYKIISKIIANRMKPLLQICISSNQAAFLKGRSLGENVLLASELIKDYHKSNSPKSCMIKVDIRKAFDTVCWDFILKILEAQNFPPLFLAWVKECISSPRFSISINGELAGFFPGKKGIRQGDPISPYLFILVMEVLSKLLDAAASNGHFRLHPLCSSPRVTHLLFADDLLVFNDGARHSLSGIAEVMRQFKTLSGLDMNPTKSEIFFGGYNDTKVGVLSALSGIKVGSFPTRYLGLPLNPKRISFATLQPFLEKITSKLHSWTSKFLSFAGKIRLISSVIYGMVNFWSAVFNLPKKFYEKVDSLCASFLWKNKVGSAVGARVAWKDVCKPKEEGGLGIRRLEDFQVVFQLKLIWIFFASAGSLWVAWLKGNVFHRKSFWVLEDSQRLSRTVKCMLKLKPLLKDFLQCEIGNGKNVSFWFVNWCGLGPLIDLLGASGPRQLRVLKDALVSHAALDGDWRMPAARSETQQLFMAKLTAISPPNDLKGDDLFLWKRLSGTFAKFFSSKETWEQIRQHSPVVSWHKTVWFKEAVPRYSFIAWLAFVGRLPTRDRLRSWGLVVPSSCVLCSNGIETHHHLFFDCTYSATIWEAFAAKFWPSPPSGLLSISDWILQARSSPRTASSQSVTIVKLILQAACYHIWRERNARIFTNVHTASAALQASLDRTLRDRLLSLPGSPSSSSSLLASYFDCIVFPF</sequence>
<organism evidence="3 4">
    <name type="scientific">Arabidopsis suecica</name>
    <name type="common">Swedish thale-cress</name>
    <name type="synonym">Cardaminopsis suecica</name>
    <dbReference type="NCBI Taxonomy" id="45249"/>
    <lineage>
        <taxon>Eukaryota</taxon>
        <taxon>Viridiplantae</taxon>
        <taxon>Streptophyta</taxon>
        <taxon>Embryophyta</taxon>
        <taxon>Tracheophyta</taxon>
        <taxon>Spermatophyta</taxon>
        <taxon>Magnoliopsida</taxon>
        <taxon>eudicotyledons</taxon>
        <taxon>Gunneridae</taxon>
        <taxon>Pentapetalae</taxon>
        <taxon>rosids</taxon>
        <taxon>malvids</taxon>
        <taxon>Brassicales</taxon>
        <taxon>Brassicaceae</taxon>
        <taxon>Camelineae</taxon>
        <taxon>Arabidopsis</taxon>
    </lineage>
</organism>
<reference evidence="3 4" key="1">
    <citation type="submission" date="2020-12" db="EMBL/GenBank/DDBJ databases">
        <title>Concerted genomic and epigenomic changes stabilize Arabidopsis allopolyploids.</title>
        <authorList>
            <person name="Chen Z."/>
        </authorList>
    </citation>
    <scope>NUCLEOTIDE SEQUENCE [LARGE SCALE GENOMIC DNA]</scope>
    <source>
        <strain evidence="3">As9502</strain>
        <tissue evidence="3">Leaf</tissue>
    </source>
</reference>
<evidence type="ECO:0000259" key="2">
    <source>
        <dbReference type="PROSITE" id="PS50878"/>
    </source>
</evidence>
<feature type="compositionally biased region" description="Basic residues" evidence="1">
    <location>
        <begin position="1"/>
        <end position="14"/>
    </location>
</feature>
<dbReference type="CDD" id="cd01650">
    <property type="entry name" value="RT_nLTR_like"/>
    <property type="match status" value="1"/>
</dbReference>
<evidence type="ECO:0000313" key="3">
    <source>
        <dbReference type="EMBL" id="KAG7545904.1"/>
    </source>
</evidence>
<protein>
    <submittedName>
        <fullName evidence="3">Reverse transcriptase zinc-binding domain</fullName>
    </submittedName>
</protein>
<dbReference type="OrthoDB" id="1113249at2759"/>
<dbReference type="InterPro" id="IPR000477">
    <property type="entry name" value="RT_dom"/>
</dbReference>
<dbReference type="InterPro" id="IPR025558">
    <property type="entry name" value="DUF4283"/>
</dbReference>
<dbReference type="EMBL" id="JAEFBJ010000012">
    <property type="protein sequence ID" value="KAG7545904.1"/>
    <property type="molecule type" value="Genomic_DNA"/>
</dbReference>
<dbReference type="Pfam" id="PF14111">
    <property type="entry name" value="DUF4283"/>
    <property type="match status" value="1"/>
</dbReference>
<keyword evidence="4" id="KW-1185">Reference proteome</keyword>
<evidence type="ECO:0000256" key="1">
    <source>
        <dbReference type="SAM" id="MobiDB-lite"/>
    </source>
</evidence>
<gene>
    <name evidence="3" type="ORF">ISN44_As12g013290</name>
</gene>
<dbReference type="PANTHER" id="PTHR33116">
    <property type="entry name" value="REVERSE TRANSCRIPTASE ZINC-BINDING DOMAIN-CONTAINING PROTEIN-RELATED-RELATED"/>
    <property type="match status" value="1"/>
</dbReference>
<feature type="compositionally biased region" description="Basic residues" evidence="1">
    <location>
        <begin position="394"/>
        <end position="409"/>
    </location>
</feature>
<dbReference type="InterPro" id="IPR026960">
    <property type="entry name" value="RVT-Znf"/>
</dbReference>
<feature type="region of interest" description="Disordered" evidence="1">
    <location>
        <begin position="1"/>
        <end position="75"/>
    </location>
</feature>
<feature type="region of interest" description="Disordered" evidence="1">
    <location>
        <begin position="394"/>
        <end position="422"/>
    </location>
</feature>
<keyword evidence="3" id="KW-0808">Transferase</keyword>
<dbReference type="Pfam" id="PF13966">
    <property type="entry name" value="zf-RVT"/>
    <property type="match status" value="1"/>
</dbReference>
<evidence type="ECO:0000313" key="4">
    <source>
        <dbReference type="Proteomes" id="UP000694251"/>
    </source>
</evidence>
<comment type="caution">
    <text evidence="3">The sequence shown here is derived from an EMBL/GenBank/DDBJ whole genome shotgun (WGS) entry which is preliminary data.</text>
</comment>
<accession>A0A8T1YIN4</accession>
<keyword evidence="3" id="KW-0695">RNA-directed DNA polymerase</keyword>
<keyword evidence="3" id="KW-0548">Nucleotidyltransferase</keyword>
<feature type="domain" description="Reverse transcriptase" evidence="2">
    <location>
        <begin position="1005"/>
        <end position="1283"/>
    </location>
</feature>
<dbReference type="Proteomes" id="UP000694251">
    <property type="component" value="Chromosome 12"/>
</dbReference>
<name>A0A8T1YIN4_ARASU</name>
<proteinExistence type="predicted"/>
<dbReference type="PANTHER" id="PTHR33116:SF78">
    <property type="entry name" value="OS12G0587133 PROTEIN"/>
    <property type="match status" value="1"/>
</dbReference>
<dbReference type="Pfam" id="PF03372">
    <property type="entry name" value="Exo_endo_phos"/>
    <property type="match status" value="1"/>
</dbReference>
<dbReference type="InterPro" id="IPR005135">
    <property type="entry name" value="Endo/exonuclease/phosphatase"/>
</dbReference>
<dbReference type="GO" id="GO:0003964">
    <property type="term" value="F:RNA-directed DNA polymerase activity"/>
    <property type="evidence" value="ECO:0007669"/>
    <property type="project" value="UniProtKB-KW"/>
</dbReference>
<dbReference type="PROSITE" id="PS50878">
    <property type="entry name" value="RT_POL"/>
    <property type="match status" value="1"/>
</dbReference>
<dbReference type="Pfam" id="PF00078">
    <property type="entry name" value="RVT_1"/>
    <property type="match status" value="1"/>
</dbReference>